<dbReference type="PANTHER" id="PTHR43800:SF1">
    <property type="entry name" value="PEPTIDYL-LYSINE N-ACETYLTRANSFERASE YJAB"/>
    <property type="match status" value="1"/>
</dbReference>
<dbReference type="InterPro" id="IPR016181">
    <property type="entry name" value="Acyl_CoA_acyltransferase"/>
</dbReference>
<sequence length="151" mass="16985">MSIRAAQSTDLSAILQLQYEAYQSEAELYQDYSIQPLTQTIEELELEFAAGVFLKAELNGRIVGSVRGRIQDGVLSIGKLIVAQSRQNQGIGTKLMQAIERWDANIHRCELFTGHKSLKNLALYERLGYIKLKEIPINENLTLVYLAKSKA</sequence>
<evidence type="ECO:0000256" key="1">
    <source>
        <dbReference type="ARBA" id="ARBA00022679"/>
    </source>
</evidence>
<protein>
    <submittedName>
        <fullName evidence="4">GNAT family N-acetyltransferase</fullName>
    </submittedName>
</protein>
<evidence type="ECO:0000313" key="4">
    <source>
        <dbReference type="EMBL" id="RJX37576.1"/>
    </source>
</evidence>
<reference evidence="4 5" key="1">
    <citation type="submission" date="2018-09" db="EMBL/GenBank/DDBJ databases">
        <title>Paenibacillus aracenensis nov. sp. isolated from a cave in southern Spain.</title>
        <authorList>
            <person name="Jurado V."/>
            <person name="Gutierrez-Patricio S."/>
            <person name="Gonzalez-Pimentel J.L."/>
            <person name="Miller A.Z."/>
            <person name="Laiz L."/>
            <person name="Saiz-Jimenez C."/>
        </authorList>
    </citation>
    <scope>NUCLEOTIDE SEQUENCE [LARGE SCALE GENOMIC DNA]</scope>
    <source>
        <strain evidence="4 5">JCM 19203</strain>
    </source>
</reference>
<evidence type="ECO:0000256" key="2">
    <source>
        <dbReference type="ARBA" id="ARBA00023315"/>
    </source>
</evidence>
<dbReference type="AlphaFoldDB" id="A0A3A6PD06"/>
<comment type="caution">
    <text evidence="4">The sequence shown here is derived from an EMBL/GenBank/DDBJ whole genome shotgun (WGS) entry which is preliminary data.</text>
</comment>
<evidence type="ECO:0000259" key="3">
    <source>
        <dbReference type="PROSITE" id="PS51186"/>
    </source>
</evidence>
<keyword evidence="2" id="KW-0012">Acyltransferase</keyword>
<dbReference type="CDD" id="cd04301">
    <property type="entry name" value="NAT_SF"/>
    <property type="match status" value="1"/>
</dbReference>
<keyword evidence="5" id="KW-1185">Reference proteome</keyword>
<proteinExistence type="predicted"/>
<dbReference type="Gene3D" id="3.40.630.30">
    <property type="match status" value="1"/>
</dbReference>
<dbReference type="GO" id="GO:0016747">
    <property type="term" value="F:acyltransferase activity, transferring groups other than amino-acyl groups"/>
    <property type="evidence" value="ECO:0007669"/>
    <property type="project" value="InterPro"/>
</dbReference>
<organism evidence="4 5">
    <name type="scientific">Paenibacillus pinisoli</name>
    <dbReference type="NCBI Taxonomy" id="1276110"/>
    <lineage>
        <taxon>Bacteria</taxon>
        <taxon>Bacillati</taxon>
        <taxon>Bacillota</taxon>
        <taxon>Bacilli</taxon>
        <taxon>Bacillales</taxon>
        <taxon>Paenibacillaceae</taxon>
        <taxon>Paenibacillus</taxon>
    </lineage>
</organism>
<evidence type="ECO:0000313" key="5">
    <source>
        <dbReference type="Proteomes" id="UP000267798"/>
    </source>
</evidence>
<dbReference type="Proteomes" id="UP000267798">
    <property type="component" value="Unassembled WGS sequence"/>
</dbReference>
<feature type="domain" description="N-acetyltransferase" evidence="3">
    <location>
        <begin position="1"/>
        <end position="151"/>
    </location>
</feature>
<dbReference type="SUPFAM" id="SSF55729">
    <property type="entry name" value="Acyl-CoA N-acyltransferases (Nat)"/>
    <property type="match status" value="1"/>
</dbReference>
<dbReference type="Pfam" id="PF00583">
    <property type="entry name" value="Acetyltransf_1"/>
    <property type="match status" value="1"/>
</dbReference>
<dbReference type="OrthoDB" id="9788755at2"/>
<gene>
    <name evidence="4" type="ORF">D3P09_21605</name>
</gene>
<name>A0A3A6PD06_9BACL</name>
<keyword evidence="1 4" id="KW-0808">Transferase</keyword>
<dbReference type="PANTHER" id="PTHR43800">
    <property type="entry name" value="PEPTIDYL-LYSINE N-ACETYLTRANSFERASE YJAB"/>
    <property type="match status" value="1"/>
</dbReference>
<accession>A0A3A6PD06</accession>
<dbReference type="EMBL" id="QXQB01000005">
    <property type="protein sequence ID" value="RJX37576.1"/>
    <property type="molecule type" value="Genomic_DNA"/>
</dbReference>
<dbReference type="PROSITE" id="PS51186">
    <property type="entry name" value="GNAT"/>
    <property type="match status" value="1"/>
</dbReference>
<dbReference type="RefSeq" id="WP_120113501.1">
    <property type="nucleotide sequence ID" value="NZ_QXQB01000005.1"/>
</dbReference>
<dbReference type="InterPro" id="IPR000182">
    <property type="entry name" value="GNAT_dom"/>
</dbReference>